<accession>A0ABT3GSC0</accession>
<keyword evidence="2" id="KW-1185">Reference proteome</keyword>
<comment type="caution">
    <text evidence="1">The sequence shown here is derived from an EMBL/GenBank/DDBJ whole genome shotgun (WGS) entry which is preliminary data.</text>
</comment>
<evidence type="ECO:0008006" key="3">
    <source>
        <dbReference type="Google" id="ProtNLM"/>
    </source>
</evidence>
<dbReference type="RefSeq" id="WP_264490501.1">
    <property type="nucleotide sequence ID" value="NZ_JAPDDT010000025.1"/>
</dbReference>
<reference evidence="1 2" key="1">
    <citation type="submission" date="2022-10" db="EMBL/GenBank/DDBJ databases">
        <title>Luteolibacter arcticus strain CCTCC AB 2014275, whole genome shotgun sequencing project.</title>
        <authorList>
            <person name="Zhao G."/>
            <person name="Shen L."/>
        </authorList>
    </citation>
    <scope>NUCLEOTIDE SEQUENCE [LARGE SCALE GENOMIC DNA]</scope>
    <source>
        <strain evidence="1 2">CCTCC AB 2014275</strain>
    </source>
</reference>
<proteinExistence type="predicted"/>
<protein>
    <recommendedName>
        <fullName evidence="3">HEAT repeat domain-containing protein</fullName>
    </recommendedName>
</protein>
<dbReference type="EMBL" id="JAPDDT010000025">
    <property type="protein sequence ID" value="MCW1926393.1"/>
    <property type="molecule type" value="Genomic_DNA"/>
</dbReference>
<name>A0ABT3GSC0_9BACT</name>
<sequence length="162" mass="17783">MSKVFKLSAVALLLSALVAILLVPSKEEVLDDFYHGVRSEEQLMDPLIVHSRRVADSIAAKVADPEMPRRLYAITFLGVDKTTSALDVLQSIADDDHEPPIIRSAALKSAFQISGETGFQLAEKYKNREDVLGDVSKSIVEGTLVTKERSFWDACLGRAGDH</sequence>
<evidence type="ECO:0000313" key="1">
    <source>
        <dbReference type="EMBL" id="MCW1926393.1"/>
    </source>
</evidence>
<dbReference type="Proteomes" id="UP001320876">
    <property type="component" value="Unassembled WGS sequence"/>
</dbReference>
<organism evidence="1 2">
    <name type="scientific">Luteolibacter arcticus</name>
    <dbReference type="NCBI Taxonomy" id="1581411"/>
    <lineage>
        <taxon>Bacteria</taxon>
        <taxon>Pseudomonadati</taxon>
        <taxon>Verrucomicrobiota</taxon>
        <taxon>Verrucomicrobiia</taxon>
        <taxon>Verrucomicrobiales</taxon>
        <taxon>Verrucomicrobiaceae</taxon>
        <taxon>Luteolibacter</taxon>
    </lineage>
</organism>
<evidence type="ECO:0000313" key="2">
    <source>
        <dbReference type="Proteomes" id="UP001320876"/>
    </source>
</evidence>
<gene>
    <name evidence="1" type="ORF">OKA05_27830</name>
</gene>